<sequence>MAFYPSKLILSLLFVIATAASVAHSIPIVDVSVAGRVVCTVPGTNCTTCCPGIAGVNVTLSCNGGRTTLAHAITNTGGSVNFTLSSADAGALFGQSQCFVYVKLPIATCYVFPPTGVLRSPVTFVRLVHGAAGPIAIFIFRIFHLVGRFS</sequence>
<comment type="caution">
    <text evidence="1">The sequence shown here is derived from an EMBL/GenBank/DDBJ whole genome shotgun (WGS) entry which is preliminary data.</text>
</comment>
<organism evidence="1 2">
    <name type="scientific">Camellia lanceoleosa</name>
    <dbReference type="NCBI Taxonomy" id="1840588"/>
    <lineage>
        <taxon>Eukaryota</taxon>
        <taxon>Viridiplantae</taxon>
        <taxon>Streptophyta</taxon>
        <taxon>Embryophyta</taxon>
        <taxon>Tracheophyta</taxon>
        <taxon>Spermatophyta</taxon>
        <taxon>Magnoliopsida</taxon>
        <taxon>eudicotyledons</taxon>
        <taxon>Gunneridae</taxon>
        <taxon>Pentapetalae</taxon>
        <taxon>asterids</taxon>
        <taxon>Ericales</taxon>
        <taxon>Theaceae</taxon>
        <taxon>Camellia</taxon>
    </lineage>
</organism>
<name>A0ACC0FSE1_9ERIC</name>
<accession>A0ACC0FSE1</accession>
<evidence type="ECO:0000313" key="2">
    <source>
        <dbReference type="Proteomes" id="UP001060215"/>
    </source>
</evidence>
<protein>
    <submittedName>
        <fullName evidence="1">Uncharacterized protein</fullName>
    </submittedName>
</protein>
<dbReference type="Proteomes" id="UP001060215">
    <property type="component" value="Chromosome 13"/>
</dbReference>
<proteinExistence type="predicted"/>
<reference evidence="1 2" key="1">
    <citation type="journal article" date="2022" name="Plant J.">
        <title>Chromosome-level genome of Camellia lanceoleosa provides a valuable resource for understanding genome evolution and self-incompatibility.</title>
        <authorList>
            <person name="Gong W."/>
            <person name="Xiao S."/>
            <person name="Wang L."/>
            <person name="Liao Z."/>
            <person name="Chang Y."/>
            <person name="Mo W."/>
            <person name="Hu G."/>
            <person name="Li W."/>
            <person name="Zhao G."/>
            <person name="Zhu H."/>
            <person name="Hu X."/>
            <person name="Ji K."/>
            <person name="Xiang X."/>
            <person name="Song Q."/>
            <person name="Yuan D."/>
            <person name="Jin S."/>
            <person name="Zhang L."/>
        </authorList>
    </citation>
    <scope>NUCLEOTIDE SEQUENCE [LARGE SCALE GENOMIC DNA]</scope>
    <source>
        <strain evidence="1">SQ_2022a</strain>
    </source>
</reference>
<dbReference type="EMBL" id="CM045770">
    <property type="protein sequence ID" value="KAI7990997.1"/>
    <property type="molecule type" value="Genomic_DNA"/>
</dbReference>
<evidence type="ECO:0000313" key="1">
    <source>
        <dbReference type="EMBL" id="KAI7990997.1"/>
    </source>
</evidence>
<keyword evidence="2" id="KW-1185">Reference proteome</keyword>
<gene>
    <name evidence="1" type="ORF">LOK49_LG12G02593</name>
</gene>